<accession>E1F5D2</accession>
<dbReference type="InterPro" id="IPR043132">
    <property type="entry name" value="BCAT-like_C"/>
</dbReference>
<dbReference type="Gene3D" id="3.20.10.10">
    <property type="entry name" value="D-amino Acid Aminotransferase, subunit A, domain 2"/>
    <property type="match status" value="1"/>
</dbReference>
<protein>
    <submittedName>
        <fullName evidence="1">PyridoxaL 5'-Phosphate dependent protein</fullName>
    </submittedName>
</protein>
<reference evidence="1 2" key="1">
    <citation type="journal article" date="2010" name="BMC Genomics">
        <title>Genome analysis and comparative genomics of a Giardia intestinalis assemblage E isolate.</title>
        <authorList>
            <person name="Jerlstrom-Hultqvist J."/>
            <person name="Franzen O."/>
            <person name="Ankarklev J."/>
            <person name="Xu F."/>
            <person name="Nohynkova E."/>
            <person name="Andersson J.O."/>
            <person name="Svard S.G."/>
            <person name="Andersson B."/>
        </authorList>
    </citation>
    <scope>NUCLEOTIDE SEQUENCE [LARGE SCALE GENOMIC DNA]</scope>
    <source>
        <strain evidence="1 2">P15</strain>
    </source>
</reference>
<proteinExistence type="predicted"/>
<dbReference type="VEuPathDB" id="GiardiaDB:GLP15_669"/>
<dbReference type="SUPFAM" id="SSF56752">
    <property type="entry name" value="D-aminoacid aminotransferase-like PLP-dependent enzymes"/>
    <property type="match status" value="1"/>
</dbReference>
<dbReference type="OrthoDB" id="59470at2759"/>
<comment type="caution">
    <text evidence="1">The sequence shown here is derived from an EMBL/GenBank/DDBJ whole genome shotgun (WGS) entry which is preliminary data.</text>
</comment>
<dbReference type="InterPro" id="IPR001544">
    <property type="entry name" value="Aminotrans_IV"/>
</dbReference>
<sequence length="310" mass="35311">MSGTAEVIKKPMLFFRDGHCTTVEGTTADVLSTAPQGAYTRFCTVQRNRILYLAEHVTRLRKSLLGMLDDRYIELYHLSIPNMTKHRQEAENKFTESFLAKYMMEAADCILKHTPTGDVRVDVHLSAYEPGFPMFALGTPIPNQSKAKDAVILERGERRTPTIKDTQWIKERKPLENFLGDTVEEIVLMDDEGYLYEGISSNFFVLLRRGDKELVLQTAEDEYVLQGTVRSMVLSIAKSLNVLVEMSRPRVVDITKWVGVFITSTTRRVKPISRVFLNGVTYDFTTDESSRFQDAIKQSEFSRGSLITTE</sequence>
<gene>
    <name evidence="1" type="ORF">GLP15_669</name>
</gene>
<dbReference type="EMBL" id="ACVC01000185">
    <property type="protein sequence ID" value="EFO62403.1"/>
    <property type="molecule type" value="Genomic_DNA"/>
</dbReference>
<evidence type="ECO:0000313" key="2">
    <source>
        <dbReference type="Proteomes" id="UP000008974"/>
    </source>
</evidence>
<dbReference type="PANTHER" id="PTHR47703">
    <property type="entry name" value="D-AMINOACID AMINOTRANSFERASE-LIKE PLP-DEPENDENT ENZYMES SUPERFAMILY PROTEIN"/>
    <property type="match status" value="1"/>
</dbReference>
<dbReference type="AlphaFoldDB" id="E1F5D2"/>
<dbReference type="InterPro" id="IPR036038">
    <property type="entry name" value="Aminotransferase-like"/>
</dbReference>
<dbReference type="Pfam" id="PF01063">
    <property type="entry name" value="Aminotran_4"/>
    <property type="match status" value="1"/>
</dbReference>
<name>E1F5D2_GIAIA</name>
<evidence type="ECO:0000313" key="1">
    <source>
        <dbReference type="EMBL" id="EFO62403.1"/>
    </source>
</evidence>
<dbReference type="PANTHER" id="PTHR47703:SF2">
    <property type="entry name" value="D-AMINOACID AMINOTRANSFERASE-LIKE PLP-DEPENDENT ENZYMES SUPERFAMILY PROTEIN"/>
    <property type="match status" value="1"/>
</dbReference>
<dbReference type="GO" id="GO:0003824">
    <property type="term" value="F:catalytic activity"/>
    <property type="evidence" value="ECO:0007669"/>
    <property type="project" value="InterPro"/>
</dbReference>
<organism evidence="1 2">
    <name type="scientific">Giardia intestinalis (strain P15)</name>
    <name type="common">Giardia lamblia</name>
    <dbReference type="NCBI Taxonomy" id="658858"/>
    <lineage>
        <taxon>Eukaryota</taxon>
        <taxon>Metamonada</taxon>
        <taxon>Diplomonadida</taxon>
        <taxon>Hexamitidae</taxon>
        <taxon>Giardiinae</taxon>
        <taxon>Giardia</taxon>
    </lineage>
</organism>
<dbReference type="Proteomes" id="UP000008974">
    <property type="component" value="Unassembled WGS sequence"/>
</dbReference>
<dbReference type="OMA" id="WEGCFLT"/>